<evidence type="ECO:0000259" key="2">
    <source>
        <dbReference type="PROSITE" id="PS50943"/>
    </source>
</evidence>
<dbReference type="Gene3D" id="1.10.260.40">
    <property type="entry name" value="lambda repressor-like DNA-binding domains"/>
    <property type="match status" value="1"/>
</dbReference>
<evidence type="ECO:0000313" key="3">
    <source>
        <dbReference type="EMBL" id="CBA62369.1"/>
    </source>
</evidence>
<dbReference type="SUPFAM" id="SSF47413">
    <property type="entry name" value="lambda repressor-like DNA-binding domains"/>
    <property type="match status" value="1"/>
</dbReference>
<name>A0A0H3NAQ2_CLODC</name>
<dbReference type="KEGG" id="cdc:CD196_1247"/>
<dbReference type="Proteomes" id="UP000002068">
    <property type="component" value="Chromosome"/>
</dbReference>
<dbReference type="CDD" id="cd00093">
    <property type="entry name" value="HTH_XRE"/>
    <property type="match status" value="1"/>
</dbReference>
<dbReference type="EMBL" id="FN538970">
    <property type="protein sequence ID" value="CBA62369.1"/>
    <property type="molecule type" value="Genomic_DNA"/>
</dbReference>
<evidence type="ECO:0000256" key="1">
    <source>
        <dbReference type="ARBA" id="ARBA00023125"/>
    </source>
</evidence>
<dbReference type="PANTHER" id="PTHR46558">
    <property type="entry name" value="TRACRIPTIONAL REGULATORY PROTEIN-RELATED-RELATED"/>
    <property type="match status" value="1"/>
</dbReference>
<gene>
    <name evidence="3" type="ordered locus">CD196_1247</name>
</gene>
<sequence length="135" mass="16050">MYFVDTLGKRIAYLRNSKKLTQRKLMDILKFENLGKYETGDRKPNCDILMSIADYFNVTTDWLLYGKEKVNVNSSVKEDKEDYLHVTNDEMMILNLYRQLNERDKIKIEGILELKISEYKDLKKHSSNNNEDKMV</sequence>
<evidence type="ECO:0000313" key="4">
    <source>
        <dbReference type="Proteomes" id="UP000002068"/>
    </source>
</evidence>
<reference evidence="3 4" key="1">
    <citation type="journal article" date="2009" name="Genome Biol.">
        <title>Comparative genome and phenotypic analysis of Clostridium difficile 027 strains provides insight into the evolution of a hypervirulent bacterium.</title>
        <authorList>
            <person name="Stabler R.A."/>
            <person name="He M."/>
            <person name="Dawson L."/>
            <person name="Martin M."/>
            <person name="Valiente E."/>
            <person name="Corton C."/>
            <person name="Lawley T.D."/>
            <person name="Sebaihia M."/>
            <person name="Quail M.A."/>
            <person name="Rose G."/>
            <person name="Gerding D.N."/>
            <person name="Gibert M."/>
            <person name="Popoff M.R."/>
            <person name="Parkhill J."/>
            <person name="Dougan G."/>
            <person name="Wren B.W."/>
        </authorList>
    </citation>
    <scope>NUCLEOTIDE SEQUENCE [LARGE SCALE GENOMIC DNA]</scope>
    <source>
        <strain evidence="3 4">CD196</strain>
    </source>
</reference>
<dbReference type="InterPro" id="IPR001387">
    <property type="entry name" value="Cro/C1-type_HTH"/>
</dbReference>
<protein>
    <submittedName>
        <fullName evidence="3">Phage regulatory protein</fullName>
    </submittedName>
</protein>
<keyword evidence="1" id="KW-0238">DNA-binding</keyword>
<dbReference type="InterPro" id="IPR010982">
    <property type="entry name" value="Lambda_DNA-bd_dom_sf"/>
</dbReference>
<dbReference type="HOGENOM" id="CLU_066192_4_4_9"/>
<dbReference type="PROSITE" id="PS50943">
    <property type="entry name" value="HTH_CROC1"/>
    <property type="match status" value="1"/>
</dbReference>
<accession>A0A0H3NAQ2</accession>
<feature type="domain" description="HTH cro/C1-type" evidence="2">
    <location>
        <begin position="11"/>
        <end position="63"/>
    </location>
</feature>
<dbReference type="GO" id="GO:0003677">
    <property type="term" value="F:DNA binding"/>
    <property type="evidence" value="ECO:0007669"/>
    <property type="project" value="UniProtKB-KW"/>
</dbReference>
<proteinExistence type="predicted"/>
<dbReference type="AlphaFoldDB" id="A0A0H3NAQ2"/>
<organism evidence="3 4">
    <name type="scientific">Clostridioides difficile (strain CD196)</name>
    <name type="common">Peptoclostridium difficile</name>
    <dbReference type="NCBI Taxonomy" id="645462"/>
    <lineage>
        <taxon>Bacteria</taxon>
        <taxon>Bacillati</taxon>
        <taxon>Bacillota</taxon>
        <taxon>Clostridia</taxon>
        <taxon>Peptostreptococcales</taxon>
        <taxon>Peptostreptococcaceae</taxon>
        <taxon>Clostridioides</taxon>
    </lineage>
</organism>
<dbReference type="Pfam" id="PF12844">
    <property type="entry name" value="HTH_19"/>
    <property type="match status" value="1"/>
</dbReference>
<dbReference type="PANTHER" id="PTHR46558:SF11">
    <property type="entry name" value="HTH-TYPE TRANSCRIPTIONAL REGULATOR XRE"/>
    <property type="match status" value="1"/>
</dbReference>
<dbReference type="SMART" id="SM00530">
    <property type="entry name" value="HTH_XRE"/>
    <property type="match status" value="1"/>
</dbReference>